<dbReference type="PANTHER" id="PTHR48083:SF13">
    <property type="entry name" value="ACYL-COA DEHYDROGENASE FAMILY MEMBER 11"/>
    <property type="match status" value="1"/>
</dbReference>
<evidence type="ECO:0000256" key="3">
    <source>
        <dbReference type="ARBA" id="ARBA00011738"/>
    </source>
</evidence>
<evidence type="ECO:0000256" key="2">
    <source>
        <dbReference type="ARBA" id="ARBA00009347"/>
    </source>
</evidence>
<dbReference type="PANTHER" id="PTHR48083">
    <property type="entry name" value="MEDIUM-CHAIN SPECIFIC ACYL-COA DEHYDROGENASE, MITOCHONDRIAL-RELATED"/>
    <property type="match status" value="1"/>
</dbReference>
<dbReference type="InterPro" id="IPR046373">
    <property type="entry name" value="Acyl-CoA_Oxase/DH_mid-dom_sf"/>
</dbReference>
<dbReference type="InterPro" id="IPR037069">
    <property type="entry name" value="AcylCoA_DH/ox_N_sf"/>
</dbReference>
<evidence type="ECO:0000256" key="6">
    <source>
        <dbReference type="ARBA" id="ARBA00023002"/>
    </source>
</evidence>
<dbReference type="Proteomes" id="UP001589610">
    <property type="component" value="Unassembled WGS sequence"/>
</dbReference>
<evidence type="ECO:0000256" key="4">
    <source>
        <dbReference type="ARBA" id="ARBA00022630"/>
    </source>
</evidence>
<dbReference type="InterPro" id="IPR036250">
    <property type="entry name" value="AcylCo_DH-like_C"/>
</dbReference>
<dbReference type="InterPro" id="IPR050741">
    <property type="entry name" value="Acyl-CoA_dehydrogenase"/>
</dbReference>
<dbReference type="RefSeq" id="WP_386161451.1">
    <property type="nucleotide sequence ID" value="NZ_JBHMBS010000023.1"/>
</dbReference>
<comment type="similarity">
    <text evidence="2 7">Belongs to the acyl-CoA dehydrogenase family.</text>
</comment>
<reference evidence="11 12" key="1">
    <citation type="submission" date="2024-09" db="EMBL/GenBank/DDBJ databases">
        <authorList>
            <person name="Sun Q."/>
            <person name="Mori K."/>
        </authorList>
    </citation>
    <scope>NUCLEOTIDE SEQUENCE [LARGE SCALE GENOMIC DNA]</scope>
    <source>
        <strain evidence="11 12">JCM 3028</strain>
    </source>
</reference>
<dbReference type="Pfam" id="PF02771">
    <property type="entry name" value="Acyl-CoA_dh_N"/>
    <property type="match status" value="1"/>
</dbReference>
<proteinExistence type="inferred from homology"/>
<dbReference type="InterPro" id="IPR009075">
    <property type="entry name" value="AcylCo_DH/oxidase_C"/>
</dbReference>
<dbReference type="EMBL" id="JBHMBS010000023">
    <property type="protein sequence ID" value="MFB9680437.1"/>
    <property type="molecule type" value="Genomic_DNA"/>
</dbReference>
<organism evidence="11 12">
    <name type="scientific">Streptosporangium vulgare</name>
    <dbReference type="NCBI Taxonomy" id="46190"/>
    <lineage>
        <taxon>Bacteria</taxon>
        <taxon>Bacillati</taxon>
        <taxon>Actinomycetota</taxon>
        <taxon>Actinomycetes</taxon>
        <taxon>Streptosporangiales</taxon>
        <taxon>Streptosporangiaceae</taxon>
        <taxon>Streptosporangium</taxon>
    </lineage>
</organism>
<dbReference type="Pfam" id="PF00441">
    <property type="entry name" value="Acyl-CoA_dh_1"/>
    <property type="match status" value="1"/>
</dbReference>
<keyword evidence="12" id="KW-1185">Reference proteome</keyword>
<comment type="subunit">
    <text evidence="3">Homodimer.</text>
</comment>
<dbReference type="InterPro" id="IPR013786">
    <property type="entry name" value="AcylCoA_DH/ox_N"/>
</dbReference>
<feature type="domain" description="Acyl-CoA oxidase/dehydrogenase middle" evidence="9">
    <location>
        <begin position="140"/>
        <end position="236"/>
    </location>
</feature>
<comment type="caution">
    <text evidence="11">The sequence shown here is derived from an EMBL/GenBank/DDBJ whole genome shotgun (WGS) entry which is preliminary data.</text>
</comment>
<evidence type="ECO:0000256" key="5">
    <source>
        <dbReference type="ARBA" id="ARBA00022827"/>
    </source>
</evidence>
<evidence type="ECO:0000313" key="11">
    <source>
        <dbReference type="EMBL" id="MFB9680437.1"/>
    </source>
</evidence>
<dbReference type="InterPro" id="IPR009100">
    <property type="entry name" value="AcylCoA_DH/oxidase_NM_dom_sf"/>
</dbReference>
<dbReference type="Gene3D" id="1.20.140.10">
    <property type="entry name" value="Butyryl-CoA Dehydrogenase, subunit A, domain 3"/>
    <property type="match status" value="1"/>
</dbReference>
<name>A0ABV5TMS6_9ACTN</name>
<dbReference type="Gene3D" id="2.40.110.10">
    <property type="entry name" value="Butyryl-CoA Dehydrogenase, subunit A, domain 2"/>
    <property type="match status" value="1"/>
</dbReference>
<protein>
    <submittedName>
        <fullName evidence="11">Acyl-CoA dehydrogenase family protein</fullName>
        <ecNumber evidence="11">1.-.-.-</ecNumber>
    </submittedName>
</protein>
<feature type="domain" description="Acyl-CoA dehydrogenase/oxidase C-terminal" evidence="8">
    <location>
        <begin position="250"/>
        <end position="397"/>
    </location>
</feature>
<evidence type="ECO:0000259" key="8">
    <source>
        <dbReference type="Pfam" id="PF00441"/>
    </source>
</evidence>
<comment type="cofactor">
    <cofactor evidence="1 7">
        <name>FAD</name>
        <dbReference type="ChEBI" id="CHEBI:57692"/>
    </cofactor>
</comment>
<evidence type="ECO:0000259" key="10">
    <source>
        <dbReference type="Pfam" id="PF02771"/>
    </source>
</evidence>
<evidence type="ECO:0000256" key="7">
    <source>
        <dbReference type="RuleBase" id="RU362125"/>
    </source>
</evidence>
<accession>A0ABV5TMS6</accession>
<evidence type="ECO:0000313" key="12">
    <source>
        <dbReference type="Proteomes" id="UP001589610"/>
    </source>
</evidence>
<dbReference type="GO" id="GO:0016491">
    <property type="term" value="F:oxidoreductase activity"/>
    <property type="evidence" value="ECO:0007669"/>
    <property type="project" value="UniProtKB-KW"/>
</dbReference>
<gene>
    <name evidence="11" type="ORF">ACFFRH_33600</name>
</gene>
<dbReference type="Gene3D" id="1.10.540.10">
    <property type="entry name" value="Acyl-CoA dehydrogenase/oxidase, N-terminal domain"/>
    <property type="match status" value="1"/>
</dbReference>
<dbReference type="InterPro" id="IPR006091">
    <property type="entry name" value="Acyl-CoA_Oxase/DH_mid-dom"/>
</dbReference>
<keyword evidence="5 7" id="KW-0274">FAD</keyword>
<evidence type="ECO:0000256" key="1">
    <source>
        <dbReference type="ARBA" id="ARBA00001974"/>
    </source>
</evidence>
<evidence type="ECO:0000259" key="9">
    <source>
        <dbReference type="Pfam" id="PF02770"/>
    </source>
</evidence>
<feature type="domain" description="Acyl-CoA dehydrogenase/oxidase N-terminal" evidence="10">
    <location>
        <begin position="9"/>
        <end position="135"/>
    </location>
</feature>
<dbReference type="Pfam" id="PF02770">
    <property type="entry name" value="Acyl-CoA_dh_M"/>
    <property type="match status" value="1"/>
</dbReference>
<sequence length="417" mass="46621">MAIDFTLAPEHEEIRRRVRAFVQETIIPAVSGFDDLDDLDDTAKATSRDEYIRVIFELREKARAEGLWLPHMPEEWGGMGLGHVELAMVQSEAAKTRLGPWVLNCSAPDEGNMHTLLHWGTDEQKEKYLRPLLKGHKMSCFAMTEPEVAGSDPTLIRTHAVKDGEEWVINGHKWFISNARRSSFAILIAKTELDVPEGSRGGNTAFLVDLPQEGWNDVREVETMHGSTGHSEIVITDLRVHDSQILGGRGNGHRLGQYRLGPARLAHCMRWISQAETALDMMVDRALNRYSHGSLLAEKQGIQWLIADSAMELYQCKLMVLHAASKIDRGEDFRTEVSMSKHFVANSLNRIVDRAIQVHGALGYSTDTPLAKMLQHARWARFADGADEIHQMRIAERTIAAYRSTGSTNAATGGLPL</sequence>
<keyword evidence="6 7" id="KW-0560">Oxidoreductase</keyword>
<dbReference type="SUPFAM" id="SSF47203">
    <property type="entry name" value="Acyl-CoA dehydrogenase C-terminal domain-like"/>
    <property type="match status" value="1"/>
</dbReference>
<dbReference type="SUPFAM" id="SSF56645">
    <property type="entry name" value="Acyl-CoA dehydrogenase NM domain-like"/>
    <property type="match status" value="1"/>
</dbReference>
<dbReference type="EC" id="1.-.-.-" evidence="11"/>
<keyword evidence="4 7" id="KW-0285">Flavoprotein</keyword>